<organism evidence="2 3">
    <name type="scientific">Araneus ventricosus</name>
    <name type="common">Orbweaver spider</name>
    <name type="synonym">Epeira ventricosa</name>
    <dbReference type="NCBI Taxonomy" id="182803"/>
    <lineage>
        <taxon>Eukaryota</taxon>
        <taxon>Metazoa</taxon>
        <taxon>Ecdysozoa</taxon>
        <taxon>Arthropoda</taxon>
        <taxon>Chelicerata</taxon>
        <taxon>Arachnida</taxon>
        <taxon>Araneae</taxon>
        <taxon>Araneomorphae</taxon>
        <taxon>Entelegynae</taxon>
        <taxon>Araneoidea</taxon>
        <taxon>Araneidae</taxon>
        <taxon>Araneus</taxon>
    </lineage>
</organism>
<name>A0A4Y2B5Q0_ARAVE</name>
<reference evidence="2 3" key="1">
    <citation type="journal article" date="2019" name="Sci. Rep.">
        <title>Orb-weaving spider Araneus ventricosus genome elucidates the spidroin gene catalogue.</title>
        <authorList>
            <person name="Kono N."/>
            <person name="Nakamura H."/>
            <person name="Ohtoshi R."/>
            <person name="Moran D.A.P."/>
            <person name="Shinohara A."/>
            <person name="Yoshida Y."/>
            <person name="Fujiwara M."/>
            <person name="Mori M."/>
            <person name="Tomita M."/>
            <person name="Arakawa K."/>
        </authorList>
    </citation>
    <scope>NUCLEOTIDE SEQUENCE [LARGE SCALE GENOMIC DNA]</scope>
</reference>
<protein>
    <submittedName>
        <fullName evidence="2">Uncharacterized protein</fullName>
    </submittedName>
</protein>
<accession>A0A4Y2B5Q0</accession>
<dbReference type="AlphaFoldDB" id="A0A4Y2B5Q0"/>
<feature type="compositionally biased region" description="Polar residues" evidence="1">
    <location>
        <begin position="111"/>
        <end position="134"/>
    </location>
</feature>
<proteinExistence type="predicted"/>
<evidence type="ECO:0000313" key="3">
    <source>
        <dbReference type="Proteomes" id="UP000499080"/>
    </source>
</evidence>
<sequence length="150" mass="17053">MKISKTKSLVRPNKCRFPVNAIEKSHFLHSEVISGEKGNEALDAISQVKCHESRNKSFSMKIVSDINQEIIEDAEFGSEPEKEKQTRFRNNTLTVDYELIPDYKIPANANRLKNSAQKKPNTDSSETKTLNENPLISVMGDNDDSDRREI</sequence>
<dbReference type="EMBL" id="BGPR01000052">
    <property type="protein sequence ID" value="GBL87328.1"/>
    <property type="molecule type" value="Genomic_DNA"/>
</dbReference>
<feature type="region of interest" description="Disordered" evidence="1">
    <location>
        <begin position="108"/>
        <end position="150"/>
    </location>
</feature>
<dbReference type="Proteomes" id="UP000499080">
    <property type="component" value="Unassembled WGS sequence"/>
</dbReference>
<gene>
    <name evidence="2" type="ORF">AVEN_270575_1</name>
</gene>
<keyword evidence="3" id="KW-1185">Reference proteome</keyword>
<comment type="caution">
    <text evidence="2">The sequence shown here is derived from an EMBL/GenBank/DDBJ whole genome shotgun (WGS) entry which is preliminary data.</text>
</comment>
<evidence type="ECO:0000313" key="2">
    <source>
        <dbReference type="EMBL" id="GBL87328.1"/>
    </source>
</evidence>
<evidence type="ECO:0000256" key="1">
    <source>
        <dbReference type="SAM" id="MobiDB-lite"/>
    </source>
</evidence>